<evidence type="ECO:0000259" key="5">
    <source>
        <dbReference type="PROSITE" id="PS51722"/>
    </source>
</evidence>
<dbReference type="InterPro" id="IPR005225">
    <property type="entry name" value="Small_GTP-bd"/>
</dbReference>
<dbReference type="InterPro" id="IPR000640">
    <property type="entry name" value="EFG_V-like"/>
</dbReference>
<dbReference type="InterPro" id="IPR000795">
    <property type="entry name" value="T_Tr_GTP-bd_dom"/>
</dbReference>
<dbReference type="Pfam" id="PF00679">
    <property type="entry name" value="EFG_C"/>
    <property type="match status" value="1"/>
</dbReference>
<dbReference type="InterPro" id="IPR031157">
    <property type="entry name" value="G_TR_CS"/>
</dbReference>
<sequence length="639" mass="71573">MKIINLGILAHVDAGKTTLTESLLYTSGAIAELGSVDEGTTRTDTMNLERQRGITIQTAVTSFQWEDVKVNIIDTPGHMDFLAEVYRSLAVLDGAILVISAKDGVQAQTRILFHALRKMNIPTVIFINKIDQAGVDLQSVVQSVRDKLSADIIIKQTVSLSPEIVLEENTDIEAWDAVIENNDKLLEKYIAGEPISREKLVREEQRRVQDASLFPVYYGSAKKGLGIQPLMDAVTGLFQPIGEQGSAALCGSVFKVEYTDCGQRRVYLRLYSGTLRLRDTVALAGREKLKITEMRIPSKGEIVRTDTAYPGEIVILADDTLKLNDILGNEKLLPHKTRIDNPMPLLRTTVEPQKPEQREALLNALAEIADTDPLLHFDIDTVTHEIMLSFLGKVQLEVICSLLEEKYHVGVAMKEPSVIYLERPLRKAEYTIHIEVPPNPFWASVGLSIEPLPIGSGVQYESRVSLGYLNQSFQNAVMEGVLYGCEQGLYGWKVTDCKICFEYGLYYSPVSTPADFRLLSPIVLEQALKKAGTELLEPYLHFEIYAPQEYLSRAYHDAPRYCADIVSTQIKNDEVILKGEIPARCIQEYRNDLTNFTNGQGVCLTELKGYQPAIGKFICQPRRPNSRIDKVRHMFHKLA</sequence>
<dbReference type="EMBL" id="KU736872">
    <property type="protein sequence ID" value="AMP42276.1"/>
    <property type="molecule type" value="Genomic_DNA"/>
</dbReference>
<dbReference type="GO" id="GO:0006412">
    <property type="term" value="P:translation"/>
    <property type="evidence" value="ECO:0007669"/>
    <property type="project" value="UniProtKB-KW"/>
</dbReference>
<dbReference type="Pfam" id="PF14492">
    <property type="entry name" value="EFG_III"/>
    <property type="match status" value="1"/>
</dbReference>
<dbReference type="NCBIfam" id="TIGR00231">
    <property type="entry name" value="small_GTP"/>
    <property type="match status" value="1"/>
</dbReference>
<dbReference type="GO" id="GO:0005525">
    <property type="term" value="F:GTP binding"/>
    <property type="evidence" value="ECO:0007669"/>
    <property type="project" value="UniProtKB-KW"/>
</dbReference>
<dbReference type="NCBIfam" id="NF033148">
    <property type="entry name" value="tet_protect_M_W"/>
    <property type="match status" value="1"/>
</dbReference>
<feature type="domain" description="Tr-type G" evidence="5">
    <location>
        <begin position="1"/>
        <end position="243"/>
    </location>
</feature>
<dbReference type="Pfam" id="PF03764">
    <property type="entry name" value="EFG_IV"/>
    <property type="match status" value="1"/>
</dbReference>
<accession>A0A142BVY8</accession>
<dbReference type="Gene3D" id="2.40.30.10">
    <property type="entry name" value="Translation factors"/>
    <property type="match status" value="1"/>
</dbReference>
<dbReference type="PROSITE" id="PS51722">
    <property type="entry name" value="G_TR_2"/>
    <property type="match status" value="1"/>
</dbReference>
<dbReference type="CDD" id="cd04168">
    <property type="entry name" value="TetM_like"/>
    <property type="match status" value="1"/>
</dbReference>
<dbReference type="PRINTS" id="PR00315">
    <property type="entry name" value="ELONGATNFCT"/>
</dbReference>
<dbReference type="PANTHER" id="PTHR43261">
    <property type="entry name" value="TRANSLATION ELONGATION FACTOR G-RELATED"/>
    <property type="match status" value="1"/>
</dbReference>
<evidence type="ECO:0000256" key="3">
    <source>
        <dbReference type="ARBA" id="ARBA00023134"/>
    </source>
</evidence>
<dbReference type="SUPFAM" id="SSF54980">
    <property type="entry name" value="EF-G C-terminal domain-like"/>
    <property type="match status" value="2"/>
</dbReference>
<keyword evidence="2" id="KW-0648">Protein biosynthesis</keyword>
<gene>
    <name evidence="6" type="primary">tet(O</name>
    <name evidence="6" type="synonym">32</name>
    <name evidence="6" type="synonym">O)</name>
    <name evidence="6" type="synonym">W</name>
</gene>
<dbReference type="PROSITE" id="PS00301">
    <property type="entry name" value="G_TR_1"/>
    <property type="match status" value="1"/>
</dbReference>
<dbReference type="Gene3D" id="3.30.230.10">
    <property type="match status" value="1"/>
</dbReference>
<dbReference type="SUPFAM" id="SSF54211">
    <property type="entry name" value="Ribosomal protein S5 domain 2-like"/>
    <property type="match status" value="1"/>
</dbReference>
<dbReference type="InterPro" id="IPR035647">
    <property type="entry name" value="EFG_III/V"/>
</dbReference>
<keyword evidence="3" id="KW-0342">GTP-binding</keyword>
<dbReference type="InterPro" id="IPR041095">
    <property type="entry name" value="EFG_II"/>
</dbReference>
<dbReference type="InterPro" id="IPR005517">
    <property type="entry name" value="Transl_elong_EFG/EF2_IV"/>
</dbReference>
<proteinExistence type="predicted"/>
<evidence type="ECO:0000256" key="4">
    <source>
        <dbReference type="ARBA" id="ARBA00023251"/>
    </source>
</evidence>
<dbReference type="CDD" id="cd01684">
    <property type="entry name" value="Tet_like_IV"/>
    <property type="match status" value="1"/>
</dbReference>
<keyword evidence="1" id="KW-0547">Nucleotide-binding</keyword>
<dbReference type="PANTHER" id="PTHR43261:SF1">
    <property type="entry name" value="RIBOSOME-RELEASING FACTOR 2, MITOCHONDRIAL"/>
    <property type="match status" value="1"/>
</dbReference>
<dbReference type="PRINTS" id="PR01037">
    <property type="entry name" value="TCRTETOQM"/>
</dbReference>
<dbReference type="GO" id="GO:0046677">
    <property type="term" value="P:response to antibiotic"/>
    <property type="evidence" value="ECO:0007669"/>
    <property type="project" value="UniProtKB-KW"/>
</dbReference>
<organism evidence="6">
    <name type="scientific">uncultured bacterium IN-07</name>
    <dbReference type="NCBI Taxonomy" id="1805585"/>
    <lineage>
        <taxon>Bacteria</taxon>
        <taxon>environmental samples</taxon>
    </lineage>
</organism>
<dbReference type="GO" id="GO:0032790">
    <property type="term" value="P:ribosome disassembly"/>
    <property type="evidence" value="ECO:0007669"/>
    <property type="project" value="TreeGrafter"/>
</dbReference>
<dbReference type="Gene3D" id="3.40.50.300">
    <property type="entry name" value="P-loop containing nucleotide triphosphate hydrolases"/>
    <property type="match status" value="1"/>
</dbReference>
<dbReference type="Pfam" id="PF00009">
    <property type="entry name" value="GTP_EFTU"/>
    <property type="match status" value="1"/>
</dbReference>
<keyword evidence="4" id="KW-0046">Antibiotic resistance</keyword>
<evidence type="ECO:0000256" key="1">
    <source>
        <dbReference type="ARBA" id="ARBA00022741"/>
    </source>
</evidence>
<dbReference type="CDD" id="cd16258">
    <property type="entry name" value="Tet_III"/>
    <property type="match status" value="1"/>
</dbReference>
<evidence type="ECO:0000313" key="6">
    <source>
        <dbReference type="EMBL" id="AMP42276.1"/>
    </source>
</evidence>
<dbReference type="InterPro" id="IPR009000">
    <property type="entry name" value="Transl_B-barrel_sf"/>
</dbReference>
<protein>
    <submittedName>
        <fullName evidence="6">Tetracycline resistance protein Tet(O/W/32/O)</fullName>
    </submittedName>
</protein>
<dbReference type="AlphaFoldDB" id="A0A142BVY8"/>
<reference evidence="6" key="2">
    <citation type="submission" date="2016-02" db="EMBL/GenBank/DDBJ databases">
        <authorList>
            <person name="Wen L."/>
            <person name="He K."/>
            <person name="Yang H."/>
        </authorList>
    </citation>
    <scope>NUCLEOTIDE SEQUENCE</scope>
</reference>
<dbReference type="SMART" id="SM00889">
    <property type="entry name" value="EFG_IV"/>
    <property type="match status" value="1"/>
</dbReference>
<dbReference type="SMART" id="SM00838">
    <property type="entry name" value="EFG_C"/>
    <property type="match status" value="1"/>
</dbReference>
<evidence type="ECO:0000256" key="2">
    <source>
        <dbReference type="ARBA" id="ARBA00022917"/>
    </source>
</evidence>
<dbReference type="InterPro" id="IPR027417">
    <property type="entry name" value="P-loop_NTPase"/>
</dbReference>
<dbReference type="InterPro" id="IPR035650">
    <property type="entry name" value="Tet_C"/>
</dbReference>
<dbReference type="NCBIfam" id="NF012153">
    <property type="entry name" value="tet_protect"/>
    <property type="match status" value="1"/>
</dbReference>
<dbReference type="SUPFAM" id="SSF52540">
    <property type="entry name" value="P-loop containing nucleoside triphosphate hydrolases"/>
    <property type="match status" value="1"/>
</dbReference>
<name>A0A142BVY8_9BACT</name>
<dbReference type="CDD" id="cd03711">
    <property type="entry name" value="Tet_C"/>
    <property type="match status" value="1"/>
</dbReference>
<dbReference type="CDD" id="cd03690">
    <property type="entry name" value="Tet_II"/>
    <property type="match status" value="1"/>
</dbReference>
<dbReference type="SUPFAM" id="SSF50447">
    <property type="entry name" value="Translation proteins"/>
    <property type="match status" value="1"/>
</dbReference>
<dbReference type="Gene3D" id="3.30.70.870">
    <property type="entry name" value="Elongation Factor G (Translational Gtpase), domain 3"/>
    <property type="match status" value="1"/>
</dbReference>
<reference evidence="6" key="1">
    <citation type="journal article" date="2016" name="Appl. Environ. Microbiol.">
        <title>Diversity of the Tetracycline Mobilome within a Chinese Pig Manure Sample.</title>
        <authorList>
            <person name="Leclercq S.O."/>
            <person name="Wang C."/>
            <person name="Zhu Y."/>
            <person name="Wu H."/>
            <person name="Du X."/>
            <person name="Liu Z."/>
            <person name="Feng J."/>
        </authorList>
    </citation>
    <scope>NUCLEOTIDE SEQUENCE</scope>
</reference>
<dbReference type="Gene3D" id="3.30.70.240">
    <property type="match status" value="1"/>
</dbReference>
<dbReference type="GO" id="GO:0003924">
    <property type="term" value="F:GTPase activity"/>
    <property type="evidence" value="ECO:0007669"/>
    <property type="project" value="InterPro"/>
</dbReference>
<dbReference type="InterPro" id="IPR020568">
    <property type="entry name" value="Ribosomal_Su5_D2-typ_SF"/>
</dbReference>
<dbReference type="InterPro" id="IPR014721">
    <property type="entry name" value="Ribsml_uS5_D2-typ_fold_subgr"/>
</dbReference>